<dbReference type="AlphaFoldDB" id="A0A285V6S9"/>
<organism evidence="1 2">
    <name type="scientific">Blastococcus aggregatus</name>
    <dbReference type="NCBI Taxonomy" id="38502"/>
    <lineage>
        <taxon>Bacteria</taxon>
        <taxon>Bacillati</taxon>
        <taxon>Actinomycetota</taxon>
        <taxon>Actinomycetes</taxon>
        <taxon>Geodermatophilales</taxon>
        <taxon>Geodermatophilaceae</taxon>
        <taxon>Blastococcus</taxon>
    </lineage>
</organism>
<name>A0A285V6S9_9ACTN</name>
<evidence type="ECO:0000313" key="1">
    <source>
        <dbReference type="EMBL" id="SOC49637.1"/>
    </source>
</evidence>
<keyword evidence="2" id="KW-1185">Reference proteome</keyword>
<dbReference type="EMBL" id="OBQI01000003">
    <property type="protein sequence ID" value="SOC49637.1"/>
    <property type="molecule type" value="Genomic_DNA"/>
</dbReference>
<gene>
    <name evidence="1" type="ORF">SAMN05660748_2367</name>
</gene>
<accession>A0A285V6S9</accession>
<reference evidence="2" key="1">
    <citation type="submission" date="2017-08" db="EMBL/GenBank/DDBJ databases">
        <authorList>
            <person name="Varghese N."/>
            <person name="Submissions S."/>
        </authorList>
    </citation>
    <scope>NUCLEOTIDE SEQUENCE [LARGE SCALE GENOMIC DNA]</scope>
    <source>
        <strain evidence="2">DSM 4725</strain>
    </source>
</reference>
<dbReference type="RefSeq" id="WP_097195185.1">
    <property type="nucleotide sequence ID" value="NZ_OBQI01000003.1"/>
</dbReference>
<dbReference type="Proteomes" id="UP000219435">
    <property type="component" value="Unassembled WGS sequence"/>
</dbReference>
<sequence>MDGTVRWVVTTDGQRDLAEVAAELAGQGLDTEQVLDGIGVIVGAAAADAGDRLRAVPGVAAVEEEAPAVDVGPPDSPTTW</sequence>
<evidence type="ECO:0000313" key="2">
    <source>
        <dbReference type="Proteomes" id="UP000219435"/>
    </source>
</evidence>
<protein>
    <submittedName>
        <fullName evidence="1">Uncharacterized protein</fullName>
    </submittedName>
</protein>
<proteinExistence type="predicted"/>